<accession>A0A0S1MIY4</accession>
<organism evidence="1">
    <name type="scientific">Phakopsora pachyrhizi</name>
    <name type="common">Asian soybean rust disease fungus</name>
    <dbReference type="NCBI Taxonomy" id="170000"/>
    <lineage>
        <taxon>Eukaryota</taxon>
        <taxon>Fungi</taxon>
        <taxon>Dikarya</taxon>
        <taxon>Basidiomycota</taxon>
        <taxon>Pucciniomycotina</taxon>
        <taxon>Pucciniomycetes</taxon>
        <taxon>Pucciniales</taxon>
        <taxon>Phakopsoraceae</taxon>
        <taxon>Phakopsora</taxon>
    </lineage>
</organism>
<protein>
    <submittedName>
        <fullName evidence="1">Uncharacterized protein</fullName>
    </submittedName>
</protein>
<dbReference type="AlphaFoldDB" id="A0A0S1MIY4"/>
<sequence length="60" mass="7008">MLFLPFGVFLLLFHSWHLILGQFFELFLVLLFHMLNQSFLNNQEGTVTTCPIPTKVYTCS</sequence>
<evidence type="ECO:0000313" key="1">
    <source>
        <dbReference type="EMBL" id="ALL40833.1"/>
    </source>
</evidence>
<reference evidence="1" key="1">
    <citation type="submission" date="2015-07" db="EMBL/GenBank/DDBJ databases">
        <title>Elucidating the P. pachyrhizi secretome and potential effectors.</title>
        <authorList>
            <person name="de Carvalho M.C.C.G."/>
            <person name="Nascimento L.C."/>
            <person name="Darben L.M."/>
            <person name="Polizel-Podanosqui A.M."/>
            <person name="Lopes-Caitar V.S."/>
            <person name="Rocha C.S."/>
            <person name="Qi M."/>
            <person name="Carazolle M."/>
            <person name="Kuwahara M.K."/>
            <person name="Pereira G.A.G."/>
            <person name="Abdelnoor R.V."/>
            <person name="Whitham S.A."/>
            <person name="Marcelino-Guimaraes F.C."/>
        </authorList>
    </citation>
    <scope>NUCLEOTIDE SEQUENCE</scope>
</reference>
<proteinExistence type="evidence at transcript level"/>
<name>A0A0S1MIY4_PHAPC</name>
<dbReference type="EMBL" id="KT246742">
    <property type="protein sequence ID" value="ALL40833.1"/>
    <property type="molecule type" value="mRNA"/>
</dbReference>